<evidence type="ECO:0000256" key="7">
    <source>
        <dbReference type="ARBA" id="ARBA00049244"/>
    </source>
</evidence>
<evidence type="ECO:0000313" key="9">
    <source>
        <dbReference type="EMBL" id="MBC8528747.1"/>
    </source>
</evidence>
<organism evidence="9 10">
    <name type="scientific">Luoshenia tenuis</name>
    <dbReference type="NCBI Taxonomy" id="2763654"/>
    <lineage>
        <taxon>Bacteria</taxon>
        <taxon>Bacillati</taxon>
        <taxon>Bacillota</taxon>
        <taxon>Clostridia</taxon>
        <taxon>Christensenellales</taxon>
        <taxon>Christensenellaceae</taxon>
        <taxon>Luoshenia</taxon>
    </lineage>
</organism>
<dbReference type="GO" id="GO:0003677">
    <property type="term" value="F:DNA binding"/>
    <property type="evidence" value="ECO:0007669"/>
    <property type="project" value="InterPro"/>
</dbReference>
<dbReference type="PANTHER" id="PTHR11669:SF8">
    <property type="entry name" value="DNA POLYMERASE III SUBUNIT DELTA"/>
    <property type="match status" value="1"/>
</dbReference>
<evidence type="ECO:0000313" key="10">
    <source>
        <dbReference type="Proteomes" id="UP000654279"/>
    </source>
</evidence>
<dbReference type="AlphaFoldDB" id="A0A926CZT2"/>
<keyword evidence="3 9" id="KW-0808">Transferase</keyword>
<keyword evidence="6" id="KW-0239">DNA-directed DNA polymerase</keyword>
<name>A0A926CZT2_9FIRM</name>
<sequence>MLIGQEQLQSALMGQISGGRHVHAYLVCGAPGSGKRTLAAWWAQTLLCLQPGKQGPCGRCGCCVRFASGNHPDYTLFTADKGKNGVEDIRTLLEDLPVRPYEGRYKIIVIAQADKLTPQAQNALLKSLEEPPEYAIFILTTGNVQMILPTVRSRCEILHMQRVQPRILKTVLQERAPQADPLRMEAACAMADGCIGKALELVGDDDLFARRERAYRQLCAVTQLKKQDVPGLLTAFKGAREENVQLLGFWLSMLRDMLCMKIGIQALENADYAAELEKNSRLFTTGQLKGMMNTVYETQKRIAGNANAGMAAERMLSELLEEMS</sequence>
<protein>
    <recommendedName>
        <fullName evidence="2">DNA polymerase III subunit delta'</fullName>
        <ecNumber evidence="1">2.7.7.7</ecNumber>
    </recommendedName>
</protein>
<dbReference type="InterPro" id="IPR004622">
    <property type="entry name" value="DNA_pol_HolB"/>
</dbReference>
<evidence type="ECO:0000256" key="1">
    <source>
        <dbReference type="ARBA" id="ARBA00012417"/>
    </source>
</evidence>
<dbReference type="InterPro" id="IPR015199">
    <property type="entry name" value="DNA_pol_III_delta_C"/>
</dbReference>
<dbReference type="GO" id="GO:0003887">
    <property type="term" value="F:DNA-directed DNA polymerase activity"/>
    <property type="evidence" value="ECO:0007669"/>
    <property type="project" value="UniProtKB-KW"/>
</dbReference>
<dbReference type="GO" id="GO:0006261">
    <property type="term" value="P:DNA-templated DNA replication"/>
    <property type="evidence" value="ECO:0007669"/>
    <property type="project" value="TreeGrafter"/>
</dbReference>
<dbReference type="SUPFAM" id="SSF52540">
    <property type="entry name" value="P-loop containing nucleoside triphosphate hydrolases"/>
    <property type="match status" value="1"/>
</dbReference>
<keyword evidence="5" id="KW-0235">DNA replication</keyword>
<evidence type="ECO:0000256" key="3">
    <source>
        <dbReference type="ARBA" id="ARBA00022679"/>
    </source>
</evidence>
<dbReference type="EC" id="2.7.7.7" evidence="1"/>
<comment type="caution">
    <text evidence="9">The sequence shown here is derived from an EMBL/GenBank/DDBJ whole genome shotgun (WGS) entry which is preliminary data.</text>
</comment>
<dbReference type="Pfam" id="PF13177">
    <property type="entry name" value="DNA_pol3_delta2"/>
    <property type="match status" value="1"/>
</dbReference>
<feature type="domain" description="DNA polymerase III delta subunit C-terminal" evidence="8">
    <location>
        <begin position="207"/>
        <end position="316"/>
    </location>
</feature>
<dbReference type="Proteomes" id="UP000654279">
    <property type="component" value="Unassembled WGS sequence"/>
</dbReference>
<dbReference type="GO" id="GO:0008408">
    <property type="term" value="F:3'-5' exonuclease activity"/>
    <property type="evidence" value="ECO:0007669"/>
    <property type="project" value="InterPro"/>
</dbReference>
<accession>A0A926CZT2</accession>
<evidence type="ECO:0000256" key="4">
    <source>
        <dbReference type="ARBA" id="ARBA00022695"/>
    </source>
</evidence>
<evidence type="ECO:0000256" key="5">
    <source>
        <dbReference type="ARBA" id="ARBA00022705"/>
    </source>
</evidence>
<dbReference type="InterPro" id="IPR050238">
    <property type="entry name" value="DNA_Rep/Repair_Clamp_Loader"/>
</dbReference>
<dbReference type="GO" id="GO:0009360">
    <property type="term" value="C:DNA polymerase III complex"/>
    <property type="evidence" value="ECO:0007669"/>
    <property type="project" value="InterPro"/>
</dbReference>
<proteinExistence type="predicted"/>
<dbReference type="Pfam" id="PF09115">
    <property type="entry name" value="DNApol3-delta_C"/>
    <property type="match status" value="1"/>
</dbReference>
<dbReference type="Gene3D" id="3.40.50.300">
    <property type="entry name" value="P-loop containing nucleotide triphosphate hydrolases"/>
    <property type="match status" value="1"/>
</dbReference>
<evidence type="ECO:0000256" key="2">
    <source>
        <dbReference type="ARBA" id="ARBA00014363"/>
    </source>
</evidence>
<dbReference type="InterPro" id="IPR027417">
    <property type="entry name" value="P-loop_NTPase"/>
</dbReference>
<evidence type="ECO:0000256" key="6">
    <source>
        <dbReference type="ARBA" id="ARBA00022932"/>
    </source>
</evidence>
<keyword evidence="10" id="KW-1185">Reference proteome</keyword>
<evidence type="ECO:0000259" key="8">
    <source>
        <dbReference type="Pfam" id="PF09115"/>
    </source>
</evidence>
<reference evidence="9" key="1">
    <citation type="submission" date="2020-08" db="EMBL/GenBank/DDBJ databases">
        <title>Genome public.</title>
        <authorList>
            <person name="Liu C."/>
            <person name="Sun Q."/>
        </authorList>
    </citation>
    <scope>NUCLEOTIDE SEQUENCE</scope>
    <source>
        <strain evidence="9">NSJ-44</strain>
    </source>
</reference>
<dbReference type="EMBL" id="JACRSO010000001">
    <property type="protein sequence ID" value="MBC8528747.1"/>
    <property type="molecule type" value="Genomic_DNA"/>
</dbReference>
<gene>
    <name evidence="9" type="primary">holB</name>
    <name evidence="9" type="ORF">H8699_04750</name>
</gene>
<comment type="catalytic activity">
    <reaction evidence="7">
        <text>DNA(n) + a 2'-deoxyribonucleoside 5'-triphosphate = DNA(n+1) + diphosphate</text>
        <dbReference type="Rhea" id="RHEA:22508"/>
        <dbReference type="Rhea" id="RHEA-COMP:17339"/>
        <dbReference type="Rhea" id="RHEA-COMP:17340"/>
        <dbReference type="ChEBI" id="CHEBI:33019"/>
        <dbReference type="ChEBI" id="CHEBI:61560"/>
        <dbReference type="ChEBI" id="CHEBI:173112"/>
        <dbReference type="EC" id="2.7.7.7"/>
    </reaction>
</comment>
<dbReference type="RefSeq" id="WP_249284700.1">
    <property type="nucleotide sequence ID" value="NZ_JACRSO010000001.1"/>
</dbReference>
<keyword evidence="4 9" id="KW-0548">Nucleotidyltransferase</keyword>
<dbReference type="PANTHER" id="PTHR11669">
    <property type="entry name" value="REPLICATION FACTOR C / DNA POLYMERASE III GAMMA-TAU SUBUNIT"/>
    <property type="match status" value="1"/>
</dbReference>
<dbReference type="NCBIfam" id="TIGR00678">
    <property type="entry name" value="holB"/>
    <property type="match status" value="1"/>
</dbReference>